<name>A0A7X5F244_9HYPH</name>
<organism evidence="1 2">
    <name type="scientific">Pannonibacter tanglangensis</name>
    <dbReference type="NCBI Taxonomy" id="2750084"/>
    <lineage>
        <taxon>Bacteria</taxon>
        <taxon>Pseudomonadati</taxon>
        <taxon>Pseudomonadota</taxon>
        <taxon>Alphaproteobacteria</taxon>
        <taxon>Hyphomicrobiales</taxon>
        <taxon>Stappiaceae</taxon>
        <taxon>Pannonibacter</taxon>
    </lineage>
</organism>
<comment type="caution">
    <text evidence="1">The sequence shown here is derived from an EMBL/GenBank/DDBJ whole genome shotgun (WGS) entry which is preliminary data.</text>
</comment>
<protein>
    <submittedName>
        <fullName evidence="1">DUF1638 domain-containing protein</fullName>
    </submittedName>
</protein>
<dbReference type="Pfam" id="PF07796">
    <property type="entry name" value="DUF1638"/>
    <property type="match status" value="1"/>
</dbReference>
<sequence length="224" mass="23745">MAARPGAQTPAAPAVPDDGGTDRKPSVLVLACGALAREILALTAQHGLSHLDLHCLPAQLHNTPDRIAPAVAAALADRGAAYDEVLVAYADCGTGGHLDRVLAAHPKARRIDGAHCYAFFAGLAAFDRLEDDQLGSFYLTDFLARHFQTMVIEPLGLDRHPELRDLYFGNYTRLVYLAQTEDAELTTAAERAAATLGLPFVRIATGYGLLGDFLQPASPGDASA</sequence>
<keyword evidence="2" id="KW-1185">Reference proteome</keyword>
<evidence type="ECO:0000313" key="2">
    <source>
        <dbReference type="Proteomes" id="UP000586722"/>
    </source>
</evidence>
<accession>A0A7X5F244</accession>
<proteinExistence type="predicted"/>
<reference evidence="2" key="1">
    <citation type="submission" date="2020-01" db="EMBL/GenBank/DDBJ databases">
        <authorList>
            <person name="Fang Y."/>
            <person name="Sun R."/>
            <person name="Nie L."/>
            <person name="He J."/>
            <person name="Hao L."/>
            <person name="Wang L."/>
            <person name="Su S."/>
            <person name="Lv E."/>
            <person name="Zhang Z."/>
            <person name="Xie R."/>
            <person name="Liu H."/>
        </authorList>
    </citation>
    <scope>NUCLEOTIDE SEQUENCE [LARGE SCALE GENOMIC DNA]</scope>
    <source>
        <strain evidence="2">XCT-53</strain>
    </source>
</reference>
<dbReference type="EMBL" id="JAABLQ010000001">
    <property type="protein sequence ID" value="NBN78341.1"/>
    <property type="molecule type" value="Genomic_DNA"/>
</dbReference>
<gene>
    <name evidence="1" type="ORF">GWI72_08690</name>
</gene>
<evidence type="ECO:0000313" key="1">
    <source>
        <dbReference type="EMBL" id="NBN78341.1"/>
    </source>
</evidence>
<dbReference type="AlphaFoldDB" id="A0A7X5F244"/>
<dbReference type="Proteomes" id="UP000586722">
    <property type="component" value="Unassembled WGS sequence"/>
</dbReference>
<dbReference type="InterPro" id="IPR012437">
    <property type="entry name" value="DUF1638"/>
</dbReference>
<dbReference type="RefSeq" id="WP_161673844.1">
    <property type="nucleotide sequence ID" value="NZ_JAABLP010000001.1"/>
</dbReference>